<feature type="chain" id="PRO_5040796509" evidence="3">
    <location>
        <begin position="24"/>
        <end position="643"/>
    </location>
</feature>
<feature type="domain" description="Transglycosylase SLT" evidence="4">
    <location>
        <begin position="482"/>
        <end position="595"/>
    </location>
</feature>
<dbReference type="Pfam" id="PF01464">
    <property type="entry name" value="SLT"/>
    <property type="match status" value="1"/>
</dbReference>
<dbReference type="Gene3D" id="1.25.20.10">
    <property type="entry name" value="Bacterial muramidases"/>
    <property type="match status" value="1"/>
</dbReference>
<dbReference type="InterPro" id="IPR008939">
    <property type="entry name" value="Lytic_TGlycosylase_superhlx_U"/>
</dbReference>
<evidence type="ECO:0000256" key="1">
    <source>
        <dbReference type="ARBA" id="ARBA00007734"/>
    </source>
</evidence>
<dbReference type="Pfam" id="PF14718">
    <property type="entry name" value="SLT_L"/>
    <property type="match status" value="1"/>
</dbReference>
<comment type="similarity">
    <text evidence="1">Belongs to the transglycosylase Slt family.</text>
</comment>
<keyword evidence="2 3" id="KW-0732">Signal</keyword>
<dbReference type="InterPro" id="IPR008258">
    <property type="entry name" value="Transglycosylase_SLT_dom_1"/>
</dbReference>
<protein>
    <submittedName>
        <fullName evidence="6">Transglycosylase SLT domain-containing protein</fullName>
    </submittedName>
</protein>
<dbReference type="GO" id="GO:0042597">
    <property type="term" value="C:periplasmic space"/>
    <property type="evidence" value="ECO:0007669"/>
    <property type="project" value="InterPro"/>
</dbReference>
<keyword evidence="7" id="KW-1185">Reference proteome</keyword>
<evidence type="ECO:0000313" key="6">
    <source>
        <dbReference type="EMBL" id="MCL1140349.1"/>
    </source>
</evidence>
<name>A0A9X1ZDQ1_9GAMM</name>
<feature type="domain" description="Lytic transglycosylase superhelical linker" evidence="5">
    <location>
        <begin position="407"/>
        <end position="471"/>
    </location>
</feature>
<evidence type="ECO:0000256" key="2">
    <source>
        <dbReference type="ARBA" id="ARBA00022729"/>
    </source>
</evidence>
<gene>
    <name evidence="6" type="ORF">L2740_17600</name>
</gene>
<dbReference type="Proteomes" id="UP001139293">
    <property type="component" value="Unassembled WGS sequence"/>
</dbReference>
<dbReference type="InterPro" id="IPR023346">
    <property type="entry name" value="Lysozyme-like_dom_sf"/>
</dbReference>
<dbReference type="InterPro" id="IPR037061">
    <property type="entry name" value="Lytic_TGlycoase_superhlx_L_sf"/>
</dbReference>
<sequence>MHKQLSRILMAVVTFAVSWSAAASSLTEDQQLYLDARSKLKKQHLSQYQVMRDKLDDYPLAIYLDFHNNISNILKLPADKALKELQAFKGSPLYNTGRYRYLKRSGSEKRWQDFLTISPNQPNNVVLQCYYYRAQLQKGDSQLAYDGAKTLWLHGRSRPKECDPLFREWQKAGHRTQELIWSRMLLSFEQGQYGLLSYLSRQLTSNKNDAKRLLAVYKDPRSLRHKSKFSGSAKINATIVDLGLRKLAKKDLKQAVKLFAAYQKADRFTDYQGRKLSRYLVRRTLIYQVIELQSYADTILPLLDSDDLVEMRLRWALRDNDQVSFAKYLPLLSEQKQNTARWKYWRAEVLARENSKQSQQQSQALFDELRLERNFYGYLAAAKLKKPFQLQDQTSKSSPSLIDSIFADKGLARVRELLAIDKQSDARAEWVMLLKRHNKAMQTEYGVYAVEQKWHSLGVQASIQAKLWNDMQMRFPYAAQDAFTQASKKYRVDIDEIRAISRRESAYYPNATSGVGARGYMQLMPATAKQTAKKAKLPYRGIKSLYDEKLNIALGSAYYSGLLKQFDQNKVLATASYNAGPHRIKSWLKRSDGKLDAISFIESIPYRETREYVQAVFSYKVIYQVRQGKQAELLSADELNFSY</sequence>
<comment type="caution">
    <text evidence="6">The sequence shown here is derived from an EMBL/GenBank/DDBJ whole genome shotgun (WGS) entry which is preliminary data.</text>
</comment>
<dbReference type="CDD" id="cd13401">
    <property type="entry name" value="Slt70-like"/>
    <property type="match status" value="1"/>
</dbReference>
<dbReference type="SUPFAM" id="SSF53955">
    <property type="entry name" value="Lysozyme-like"/>
    <property type="match status" value="1"/>
</dbReference>
<accession>A0A9X1ZDQ1</accession>
<evidence type="ECO:0000256" key="3">
    <source>
        <dbReference type="SAM" id="SignalP"/>
    </source>
</evidence>
<dbReference type="Pfam" id="PF00760">
    <property type="entry name" value="Cucumo_coat"/>
    <property type="match status" value="1"/>
</dbReference>
<reference evidence="6" key="1">
    <citation type="submission" date="2022-01" db="EMBL/GenBank/DDBJ databases">
        <title>Whole genome-based taxonomy of the Shewanellaceae.</title>
        <authorList>
            <person name="Martin-Rodriguez A.J."/>
        </authorList>
    </citation>
    <scope>NUCLEOTIDE SEQUENCE</scope>
    <source>
        <strain evidence="6">KCTC 23973</strain>
    </source>
</reference>
<dbReference type="PANTHER" id="PTHR37423">
    <property type="entry name" value="SOLUBLE LYTIC MUREIN TRANSGLYCOSYLASE-RELATED"/>
    <property type="match status" value="1"/>
</dbReference>
<dbReference type="RefSeq" id="WP_248951380.1">
    <property type="nucleotide sequence ID" value="NZ_JAKILB010000014.1"/>
</dbReference>
<organism evidence="6 7">
    <name type="scientific">Shewanella pneumatophori</name>
    <dbReference type="NCBI Taxonomy" id="314092"/>
    <lineage>
        <taxon>Bacteria</taxon>
        <taxon>Pseudomonadati</taxon>
        <taxon>Pseudomonadota</taxon>
        <taxon>Gammaproteobacteria</taxon>
        <taxon>Alteromonadales</taxon>
        <taxon>Shewanellaceae</taxon>
        <taxon>Shewanella</taxon>
    </lineage>
</organism>
<dbReference type="EMBL" id="JAKILB010000014">
    <property type="protein sequence ID" value="MCL1140349.1"/>
    <property type="molecule type" value="Genomic_DNA"/>
</dbReference>
<dbReference type="PANTHER" id="PTHR37423:SF5">
    <property type="entry name" value="SOLUBLE LYTIC MUREIN TRANSGLYCOSYLASE"/>
    <property type="match status" value="1"/>
</dbReference>
<evidence type="ECO:0000259" key="5">
    <source>
        <dbReference type="Pfam" id="PF14718"/>
    </source>
</evidence>
<dbReference type="Gene3D" id="1.10.530.10">
    <property type="match status" value="1"/>
</dbReference>
<feature type="signal peptide" evidence="3">
    <location>
        <begin position="1"/>
        <end position="23"/>
    </location>
</feature>
<dbReference type="InterPro" id="IPR012289">
    <property type="entry name" value="Lytic_TGlycosylase_superhlx_L"/>
</dbReference>
<dbReference type="GO" id="GO:0004553">
    <property type="term" value="F:hydrolase activity, hydrolyzing O-glycosyl compounds"/>
    <property type="evidence" value="ECO:0007669"/>
    <property type="project" value="InterPro"/>
</dbReference>
<dbReference type="AlphaFoldDB" id="A0A9X1ZDQ1"/>
<proteinExistence type="inferred from homology"/>
<dbReference type="Gene3D" id="1.10.1240.20">
    <property type="entry name" value="Lytic transglycosylase, superhelical linker domain"/>
    <property type="match status" value="1"/>
</dbReference>
<evidence type="ECO:0000313" key="7">
    <source>
        <dbReference type="Proteomes" id="UP001139293"/>
    </source>
</evidence>
<evidence type="ECO:0000259" key="4">
    <source>
        <dbReference type="Pfam" id="PF01464"/>
    </source>
</evidence>
<dbReference type="SUPFAM" id="SSF48435">
    <property type="entry name" value="Bacterial muramidases"/>
    <property type="match status" value="1"/>
</dbReference>